<keyword evidence="12" id="KW-0067">ATP-binding</keyword>
<keyword evidence="17" id="KW-0464">Manganese</keyword>
<dbReference type="InterPro" id="IPR012310">
    <property type="entry name" value="DNA_ligase_ATP-dep_cent"/>
</dbReference>
<dbReference type="InterPro" id="IPR012340">
    <property type="entry name" value="NA-bd_OB-fold"/>
</dbReference>
<evidence type="ECO:0000256" key="2">
    <source>
        <dbReference type="ARBA" id="ARBA00012727"/>
    </source>
</evidence>
<evidence type="ECO:0000256" key="11">
    <source>
        <dbReference type="ARBA" id="ARBA00022839"/>
    </source>
</evidence>
<dbReference type="AlphaFoldDB" id="A0A1G7DN54"/>
<evidence type="ECO:0000256" key="8">
    <source>
        <dbReference type="ARBA" id="ARBA00022741"/>
    </source>
</evidence>
<dbReference type="Gene3D" id="2.40.50.140">
    <property type="entry name" value="Nucleic acid-binding proteins"/>
    <property type="match status" value="1"/>
</dbReference>
<evidence type="ECO:0000256" key="5">
    <source>
        <dbReference type="ARBA" id="ARBA00022695"/>
    </source>
</evidence>
<organism evidence="23 24">
    <name type="scientific">Paracidovorax valerianellae</name>
    <dbReference type="NCBI Taxonomy" id="187868"/>
    <lineage>
        <taxon>Bacteria</taxon>
        <taxon>Pseudomonadati</taxon>
        <taxon>Pseudomonadota</taxon>
        <taxon>Betaproteobacteria</taxon>
        <taxon>Burkholderiales</taxon>
        <taxon>Comamonadaceae</taxon>
        <taxon>Paracidovorax</taxon>
    </lineage>
</organism>
<dbReference type="GO" id="GO:0006310">
    <property type="term" value="P:DNA recombination"/>
    <property type="evidence" value="ECO:0007669"/>
    <property type="project" value="UniProtKB-KW"/>
</dbReference>
<evidence type="ECO:0000256" key="1">
    <source>
        <dbReference type="ARBA" id="ARBA00001936"/>
    </source>
</evidence>
<keyword evidence="11" id="KW-0269">Exonuclease</keyword>
<evidence type="ECO:0000259" key="22">
    <source>
        <dbReference type="PROSITE" id="PS50160"/>
    </source>
</evidence>
<evidence type="ECO:0000256" key="16">
    <source>
        <dbReference type="ARBA" id="ARBA00023204"/>
    </source>
</evidence>
<dbReference type="Pfam" id="PF01068">
    <property type="entry name" value="DNA_ligase_A_M"/>
    <property type="match status" value="1"/>
</dbReference>
<dbReference type="Gene3D" id="3.30.470.30">
    <property type="entry name" value="DNA ligase/mRNA capping enzyme"/>
    <property type="match status" value="1"/>
</dbReference>
<dbReference type="Pfam" id="PF13298">
    <property type="entry name" value="LigD_N"/>
    <property type="match status" value="1"/>
</dbReference>
<dbReference type="PANTHER" id="PTHR42705">
    <property type="entry name" value="BIFUNCTIONAL NON-HOMOLOGOUS END JOINING PROTEIN LIGD"/>
    <property type="match status" value="1"/>
</dbReference>
<accession>A0A1G7DN54</accession>
<dbReference type="Proteomes" id="UP000198781">
    <property type="component" value="Unassembled WGS sequence"/>
</dbReference>
<dbReference type="NCBIfam" id="NF004628">
    <property type="entry name" value="PRK05972.1"/>
    <property type="match status" value="1"/>
</dbReference>
<dbReference type="InterPro" id="IPR014146">
    <property type="entry name" value="LigD_ligase_dom"/>
</dbReference>
<dbReference type="InterPro" id="IPR052171">
    <property type="entry name" value="NHEJ_LigD"/>
</dbReference>
<dbReference type="Pfam" id="PF04679">
    <property type="entry name" value="DNA_ligase_A_C"/>
    <property type="match status" value="1"/>
</dbReference>
<dbReference type="InterPro" id="IPR033651">
    <property type="entry name" value="PaeLigD_Pol-like"/>
</dbReference>
<keyword evidence="7" id="KW-0479">Metal-binding</keyword>
<feature type="region of interest" description="Disordered" evidence="21">
    <location>
        <begin position="190"/>
        <end position="233"/>
    </location>
</feature>
<keyword evidence="5" id="KW-0548">Nucleotidyltransferase</keyword>
<dbReference type="InterPro" id="IPR014145">
    <property type="entry name" value="LigD_pol_dom"/>
</dbReference>
<comment type="cofactor">
    <cofactor evidence="1">
        <name>Mn(2+)</name>
        <dbReference type="ChEBI" id="CHEBI:29035"/>
    </cofactor>
</comment>
<dbReference type="GO" id="GO:0046872">
    <property type="term" value="F:metal ion binding"/>
    <property type="evidence" value="ECO:0007669"/>
    <property type="project" value="UniProtKB-KW"/>
</dbReference>
<dbReference type="RefSeq" id="WP_092745782.1">
    <property type="nucleotide sequence ID" value="NZ_FMZC01000020.1"/>
</dbReference>
<evidence type="ECO:0000256" key="4">
    <source>
        <dbReference type="ARBA" id="ARBA00022679"/>
    </source>
</evidence>
<evidence type="ECO:0000256" key="15">
    <source>
        <dbReference type="ARBA" id="ARBA00023172"/>
    </source>
</evidence>
<evidence type="ECO:0000256" key="21">
    <source>
        <dbReference type="SAM" id="MobiDB-lite"/>
    </source>
</evidence>
<evidence type="ECO:0000256" key="13">
    <source>
        <dbReference type="ARBA" id="ARBA00022932"/>
    </source>
</evidence>
<keyword evidence="3 23" id="KW-0436">Ligase</keyword>
<keyword evidence="15" id="KW-0233">DNA recombination</keyword>
<reference evidence="23 24" key="1">
    <citation type="submission" date="2016-10" db="EMBL/GenBank/DDBJ databases">
        <authorList>
            <person name="de Groot N.N."/>
        </authorList>
    </citation>
    <scope>NUCLEOTIDE SEQUENCE [LARGE SCALE GENOMIC DNA]</scope>
    <source>
        <strain evidence="23 24">DSM 16619</strain>
    </source>
</reference>
<dbReference type="NCBIfam" id="TIGR02778">
    <property type="entry name" value="ligD_pol"/>
    <property type="match status" value="1"/>
</dbReference>
<keyword evidence="4" id="KW-0808">Transferase</keyword>
<keyword evidence="16" id="KW-0234">DNA repair</keyword>
<sequence>MARSSKSPAALALYEQKRDFSITPEPRGGAVAPADALRYVIHKHWATRLHYDLRLELEGTMKSWAVPKGPSYDPADKRMAVQVEDHPIAYNRFEGQIPAKQYGAGKVIIWDKGYWVPLEDPVKGYRAGKLKFEIHGHKLHGRWTLVRMRPRGGQEERQPAWLLIKEHDGLERAVHEFNVVEALPDSVGALPDLPTTSAQTKDGGDAPAKATKAVKAAKKSKATASSKPAKSALPATLSPQLATLVQGPPPDLSEWMFELKFDGYRLLARIDHGEVKLFTRNGNDWVAKMPRLAQALKELPIDTGWIDGEIVVMDRHGMPDFQALQNAFEAGGAEGLVFYAFDLPFLNGEDLRERPVTERREALRAIIPDAQGQMVRFSEAFDAAPGQLIASACRLGFEGVIGKRKSAPYVSHRNADWIKLKCGQRQEFVIGGYTEPKGSRTGIGALLLGVQDDDGSLRYVGNVGTGFNERSLMELSERLGGLVTPKSPFANPAKGAGKVHWVRPELLAEVAFASWTHSERIRHAVFRGLRDDKPASAIVHERPLPTKALARKTRAAASAEGSDKLRVTHGDRVIDPSSGITKIEVVRYYALVAPLMMEHLQDRPVSLVRAPAGVGGELFFQRHQEQSNLQGVQPLKASLYPDHPPLLEVAEPQGLLAAAQMNTLEFHTWNARKDRIDRPDRMTFDLDPGEGLRWDRMLEAATLMRVMLTELGLPAFLKTSGGKGLHVVVPIQRRHDWDTVKGFSQAIVQHMARTIPALFVAKSGPRNRVGKVFVDYLRNGLSATTVSAWSARSRPGLGISVPLAWKELDTLTSSTQWTVRNVDERLRAGNSPWDGYDGAAVSIASAMRLLQYTPKPS</sequence>
<dbReference type="Gene3D" id="3.90.920.10">
    <property type="entry name" value="DNA primase, PRIM domain"/>
    <property type="match status" value="1"/>
</dbReference>
<dbReference type="CDD" id="cd07971">
    <property type="entry name" value="OBF_DNA_ligase_LigD"/>
    <property type="match status" value="1"/>
</dbReference>
<feature type="domain" description="ATP-dependent DNA ligase family profile" evidence="22">
    <location>
        <begin position="338"/>
        <end position="421"/>
    </location>
</feature>
<keyword evidence="9" id="KW-0227">DNA damage</keyword>
<gene>
    <name evidence="23" type="ORF">SAMN05192589_1202</name>
</gene>
<evidence type="ECO:0000256" key="6">
    <source>
        <dbReference type="ARBA" id="ARBA00022722"/>
    </source>
</evidence>
<evidence type="ECO:0000256" key="12">
    <source>
        <dbReference type="ARBA" id="ARBA00022840"/>
    </source>
</evidence>
<dbReference type="Gene3D" id="3.30.1490.70">
    <property type="match status" value="1"/>
</dbReference>
<dbReference type="NCBIfam" id="TIGR02777">
    <property type="entry name" value="LigD_PE_dom"/>
    <property type="match status" value="1"/>
</dbReference>
<keyword evidence="10" id="KW-0378">Hydrolase</keyword>
<comment type="catalytic activity">
    <reaction evidence="20">
        <text>ATP + (deoxyribonucleotide)n-3'-hydroxyl + 5'-phospho-(deoxyribonucleotide)m = (deoxyribonucleotide)n+m + AMP + diphosphate.</text>
        <dbReference type="EC" id="6.5.1.1"/>
    </reaction>
</comment>
<dbReference type="InterPro" id="IPR012309">
    <property type="entry name" value="DNA_ligase_ATP-dep_C"/>
</dbReference>
<dbReference type="STRING" id="187868.SAMN05192589_1202"/>
<dbReference type="InterPro" id="IPR014144">
    <property type="entry name" value="LigD_PE_domain"/>
</dbReference>
<evidence type="ECO:0000256" key="3">
    <source>
        <dbReference type="ARBA" id="ARBA00022598"/>
    </source>
</evidence>
<dbReference type="NCBIfam" id="TIGR02779">
    <property type="entry name" value="NHEJ_ligase_lig"/>
    <property type="match status" value="1"/>
</dbReference>
<dbReference type="OrthoDB" id="9802472at2"/>
<evidence type="ECO:0000256" key="7">
    <source>
        <dbReference type="ARBA" id="ARBA00022723"/>
    </source>
</evidence>
<evidence type="ECO:0000256" key="18">
    <source>
        <dbReference type="ARBA" id="ARBA00023268"/>
    </source>
</evidence>
<evidence type="ECO:0000313" key="23">
    <source>
        <dbReference type="EMBL" id="SDE52937.1"/>
    </source>
</evidence>
<proteinExistence type="predicted"/>
<keyword evidence="24" id="KW-1185">Reference proteome</keyword>
<evidence type="ECO:0000256" key="9">
    <source>
        <dbReference type="ARBA" id="ARBA00022763"/>
    </source>
</evidence>
<dbReference type="GO" id="GO:0006281">
    <property type="term" value="P:DNA repair"/>
    <property type="evidence" value="ECO:0007669"/>
    <property type="project" value="UniProtKB-KW"/>
</dbReference>
<dbReference type="InterPro" id="IPR014143">
    <property type="entry name" value="NHEJ_ligase_prk"/>
</dbReference>
<dbReference type="GO" id="GO:0003887">
    <property type="term" value="F:DNA-directed DNA polymerase activity"/>
    <property type="evidence" value="ECO:0007669"/>
    <property type="project" value="UniProtKB-KW"/>
</dbReference>
<keyword evidence="18" id="KW-0511">Multifunctional enzyme</keyword>
<evidence type="ECO:0000256" key="10">
    <source>
        <dbReference type="ARBA" id="ARBA00022801"/>
    </source>
</evidence>
<dbReference type="CDD" id="cd07906">
    <property type="entry name" value="Adenylation_DNA_ligase_LigD_LigC"/>
    <property type="match status" value="1"/>
</dbReference>
<name>A0A1G7DN54_9BURK</name>
<dbReference type="GO" id="GO:0004527">
    <property type="term" value="F:exonuclease activity"/>
    <property type="evidence" value="ECO:0007669"/>
    <property type="project" value="UniProtKB-KW"/>
</dbReference>
<keyword evidence="8" id="KW-0547">Nucleotide-binding</keyword>
<dbReference type="CDD" id="cd04862">
    <property type="entry name" value="PaeLigD_Pol_like"/>
    <property type="match status" value="1"/>
</dbReference>
<keyword evidence="6" id="KW-0540">Nuclease</keyword>
<dbReference type="SUPFAM" id="SSF56091">
    <property type="entry name" value="DNA ligase/mRNA capping enzyme, catalytic domain"/>
    <property type="match status" value="1"/>
</dbReference>
<dbReference type="PANTHER" id="PTHR42705:SF2">
    <property type="entry name" value="BIFUNCTIONAL NON-HOMOLOGOUS END JOINING PROTEIN LIGD"/>
    <property type="match status" value="1"/>
</dbReference>
<dbReference type="PROSITE" id="PS50160">
    <property type="entry name" value="DNA_LIGASE_A3"/>
    <property type="match status" value="1"/>
</dbReference>
<dbReference type="GO" id="GO:0005524">
    <property type="term" value="F:ATP binding"/>
    <property type="evidence" value="ECO:0007669"/>
    <property type="project" value="UniProtKB-KW"/>
</dbReference>
<dbReference type="SUPFAM" id="SSF50249">
    <property type="entry name" value="Nucleic acid-binding proteins"/>
    <property type="match status" value="1"/>
</dbReference>
<protein>
    <recommendedName>
        <fullName evidence="2">DNA ligase (ATP)</fullName>
        <ecNumber evidence="2">6.5.1.1</ecNumber>
    </recommendedName>
    <alternativeName>
        <fullName evidence="19">NHEJ DNA polymerase</fullName>
    </alternativeName>
</protein>
<dbReference type="EC" id="6.5.1.1" evidence="2"/>
<dbReference type="GO" id="GO:0003677">
    <property type="term" value="F:DNA binding"/>
    <property type="evidence" value="ECO:0007669"/>
    <property type="project" value="UniProtKB-KW"/>
</dbReference>
<evidence type="ECO:0000256" key="17">
    <source>
        <dbReference type="ARBA" id="ARBA00023211"/>
    </source>
</evidence>
<keyword evidence="13" id="KW-0239">DNA-directed DNA polymerase</keyword>
<dbReference type="GO" id="GO:0003910">
    <property type="term" value="F:DNA ligase (ATP) activity"/>
    <property type="evidence" value="ECO:0007669"/>
    <property type="project" value="UniProtKB-EC"/>
</dbReference>
<keyword evidence="14" id="KW-0238">DNA-binding</keyword>
<evidence type="ECO:0000313" key="24">
    <source>
        <dbReference type="Proteomes" id="UP000198781"/>
    </source>
</evidence>
<dbReference type="EMBL" id="FMZC01000020">
    <property type="protein sequence ID" value="SDE52937.1"/>
    <property type="molecule type" value="Genomic_DNA"/>
</dbReference>
<feature type="compositionally biased region" description="Low complexity" evidence="21">
    <location>
        <begin position="222"/>
        <end position="233"/>
    </location>
</feature>
<evidence type="ECO:0000256" key="19">
    <source>
        <dbReference type="ARBA" id="ARBA00029943"/>
    </source>
</evidence>
<evidence type="ECO:0000256" key="20">
    <source>
        <dbReference type="ARBA" id="ARBA00034003"/>
    </source>
</evidence>
<evidence type="ECO:0000256" key="14">
    <source>
        <dbReference type="ARBA" id="ARBA00023125"/>
    </source>
</evidence>
<dbReference type="NCBIfam" id="TIGR02776">
    <property type="entry name" value="NHEJ_ligase_prk"/>
    <property type="match status" value="1"/>
</dbReference>
<dbReference type="Pfam" id="PF21686">
    <property type="entry name" value="LigD_Prim-Pol"/>
    <property type="match status" value="1"/>
</dbReference>